<evidence type="ECO:0000313" key="1">
    <source>
        <dbReference type="EMBL" id="CAG6762060.1"/>
    </source>
</evidence>
<organism evidence="1">
    <name type="scientific">Cacopsylla melanoneura</name>
    <dbReference type="NCBI Taxonomy" id="428564"/>
    <lineage>
        <taxon>Eukaryota</taxon>
        <taxon>Metazoa</taxon>
        <taxon>Ecdysozoa</taxon>
        <taxon>Arthropoda</taxon>
        <taxon>Hexapoda</taxon>
        <taxon>Insecta</taxon>
        <taxon>Pterygota</taxon>
        <taxon>Neoptera</taxon>
        <taxon>Paraneoptera</taxon>
        <taxon>Hemiptera</taxon>
        <taxon>Sternorrhyncha</taxon>
        <taxon>Psylloidea</taxon>
        <taxon>Psyllidae</taxon>
        <taxon>Psyllinae</taxon>
        <taxon>Cacopsylla</taxon>
    </lineage>
</organism>
<sequence length="130" mass="15052">MEIELEKWKNALEKRGMKTVQLNFGMDERQRVHLDGEELNVVDKFKYLGSMVDKEGELDCEIAHRVAAAWMDCKRMTGVLCDKRMNLKMKGKVYKTVVGPAMIYGAGTWAMKKRLEVAEMRMLRWSCGVM</sequence>
<reference evidence="1" key="1">
    <citation type="submission" date="2021-05" db="EMBL/GenBank/DDBJ databases">
        <authorList>
            <person name="Alioto T."/>
            <person name="Alioto T."/>
            <person name="Gomez Garrido J."/>
        </authorList>
    </citation>
    <scope>NUCLEOTIDE SEQUENCE</scope>
</reference>
<dbReference type="EMBL" id="HBUF01560364">
    <property type="protein sequence ID" value="CAG6762060.1"/>
    <property type="molecule type" value="Transcribed_RNA"/>
</dbReference>
<protein>
    <submittedName>
        <fullName evidence="1">Uncharacterized protein</fullName>
    </submittedName>
</protein>
<dbReference type="PANTHER" id="PTHR46238:SF8">
    <property type="entry name" value="ENDONUCLEASE_EXONUCLEASE_PHOSPHATASE DOMAIN-CONTAINING PROTEIN"/>
    <property type="match status" value="1"/>
</dbReference>
<name>A0A8D9ES56_9HEMI</name>
<proteinExistence type="predicted"/>
<dbReference type="PANTHER" id="PTHR46238">
    <property type="entry name" value="REVERSE TRANSCRIPTASE DOMAIN-CONTAINING PROTEIN"/>
    <property type="match status" value="1"/>
</dbReference>
<accession>A0A8D9ES56</accession>
<dbReference type="AlphaFoldDB" id="A0A8D9ES56"/>